<reference evidence="1 2" key="1">
    <citation type="submission" date="2019-02" db="EMBL/GenBank/DDBJ databases">
        <title>Deep-cultivation of Planctomycetes and their phenomic and genomic characterization uncovers novel biology.</title>
        <authorList>
            <person name="Wiegand S."/>
            <person name="Jogler M."/>
            <person name="Boedeker C."/>
            <person name="Pinto D."/>
            <person name="Vollmers J."/>
            <person name="Rivas-Marin E."/>
            <person name="Kohn T."/>
            <person name="Peeters S.H."/>
            <person name="Heuer A."/>
            <person name="Rast P."/>
            <person name="Oberbeckmann S."/>
            <person name="Bunk B."/>
            <person name="Jeske O."/>
            <person name="Meyerdierks A."/>
            <person name="Storesund J.E."/>
            <person name="Kallscheuer N."/>
            <person name="Luecker S."/>
            <person name="Lage O.M."/>
            <person name="Pohl T."/>
            <person name="Merkel B.J."/>
            <person name="Hornburger P."/>
            <person name="Mueller R.-W."/>
            <person name="Bruemmer F."/>
            <person name="Labrenz M."/>
            <person name="Spormann A.M."/>
            <person name="Op Den Camp H."/>
            <person name="Overmann J."/>
            <person name="Amann R."/>
            <person name="Jetten M.S.M."/>
            <person name="Mascher T."/>
            <person name="Medema M.H."/>
            <person name="Devos D.P."/>
            <person name="Kaster A.-K."/>
            <person name="Ovreas L."/>
            <person name="Rohde M."/>
            <person name="Galperin M.Y."/>
            <person name="Jogler C."/>
        </authorList>
    </citation>
    <scope>NUCLEOTIDE SEQUENCE [LARGE SCALE GENOMIC DNA]</scope>
    <source>
        <strain evidence="1 2">Q31b</strain>
    </source>
</reference>
<comment type="caution">
    <text evidence="1">The sequence shown here is derived from an EMBL/GenBank/DDBJ whole genome shotgun (WGS) entry which is preliminary data.</text>
</comment>
<evidence type="ECO:0000313" key="2">
    <source>
        <dbReference type="Proteomes" id="UP000315471"/>
    </source>
</evidence>
<protein>
    <submittedName>
        <fullName evidence="1">Uncharacterized protein</fullName>
    </submittedName>
</protein>
<dbReference type="EMBL" id="SJPY01000009">
    <property type="protein sequence ID" value="TWU35682.1"/>
    <property type="molecule type" value="Genomic_DNA"/>
</dbReference>
<organism evidence="1 2">
    <name type="scientific">Novipirellula aureliae</name>
    <dbReference type="NCBI Taxonomy" id="2527966"/>
    <lineage>
        <taxon>Bacteria</taxon>
        <taxon>Pseudomonadati</taxon>
        <taxon>Planctomycetota</taxon>
        <taxon>Planctomycetia</taxon>
        <taxon>Pirellulales</taxon>
        <taxon>Pirellulaceae</taxon>
        <taxon>Novipirellula</taxon>
    </lineage>
</organism>
<proteinExistence type="predicted"/>
<name>A0A5C6DGB4_9BACT</name>
<dbReference type="Proteomes" id="UP000315471">
    <property type="component" value="Unassembled WGS sequence"/>
</dbReference>
<dbReference type="AlphaFoldDB" id="A0A5C6DGB4"/>
<gene>
    <name evidence="1" type="ORF">Q31b_51170</name>
</gene>
<accession>A0A5C6DGB4</accession>
<evidence type="ECO:0000313" key="1">
    <source>
        <dbReference type="EMBL" id="TWU35682.1"/>
    </source>
</evidence>
<sequence>MQLIRFAEEPKQLSEAKLREVERLHTKLLGAPASIKRLGGAFVVVLPRAVVEEWSRSFLARFLV</sequence>
<keyword evidence="2" id="KW-1185">Reference proteome</keyword>